<dbReference type="PANTHER" id="PTHR10366">
    <property type="entry name" value="NAD DEPENDENT EPIMERASE/DEHYDRATASE"/>
    <property type="match status" value="1"/>
</dbReference>
<sequence>MAGWTVCKLLEQGYEVRTTVRSQKKQAAVVNMLEHEGVNTGKLSFAVADLTQKDGWDQAMEGVDYVLHVASPLGGNNHEDETLIPTAKAGAENVIGAAIRAGVKKVVMTSSEAANYPDKKDPRPDINEGFWTDMDNKWLTNYMRSKVVAEKTAWDIINKQSQNLAGSHSWSLHGRQEKQYRSNYGNAA</sequence>
<dbReference type="Pfam" id="PF01370">
    <property type="entry name" value="Epimerase"/>
    <property type="match status" value="1"/>
</dbReference>
<reference evidence="4 5" key="1">
    <citation type="submission" date="2016-10" db="EMBL/GenBank/DDBJ databases">
        <authorList>
            <person name="Varghese N."/>
            <person name="Submissions S."/>
        </authorList>
    </citation>
    <scope>NUCLEOTIDE SEQUENCE [LARGE SCALE GENOMIC DNA]</scope>
    <source>
        <strain evidence="4 5">WC1T17</strain>
    </source>
</reference>
<keyword evidence="1" id="KW-0560">Oxidoreductase</keyword>
<gene>
    <name evidence="4" type="ORF">SAMN05216431_10311</name>
</gene>
<comment type="caution">
    <text evidence="4">The sequence shown here is derived from an EMBL/GenBank/DDBJ whole genome shotgun (WGS) entry which is preliminary data.</text>
</comment>
<proteinExistence type="inferred from homology"/>
<organism evidence="4 5">
    <name type="scientific">Ligilactobacillus ruminis</name>
    <dbReference type="NCBI Taxonomy" id="1623"/>
    <lineage>
        <taxon>Bacteria</taxon>
        <taxon>Bacillati</taxon>
        <taxon>Bacillota</taxon>
        <taxon>Bacilli</taxon>
        <taxon>Lactobacillales</taxon>
        <taxon>Lactobacillaceae</taxon>
        <taxon>Ligilactobacillus</taxon>
    </lineage>
</organism>
<dbReference type="InterPro" id="IPR036291">
    <property type="entry name" value="NAD(P)-bd_dom_sf"/>
</dbReference>
<evidence type="ECO:0000313" key="4">
    <source>
        <dbReference type="EMBL" id="SEM46044.1"/>
    </source>
</evidence>
<dbReference type="InterPro" id="IPR001509">
    <property type="entry name" value="Epimerase_deHydtase"/>
</dbReference>
<dbReference type="SUPFAM" id="SSF51735">
    <property type="entry name" value="NAD(P)-binding Rossmann-fold domains"/>
    <property type="match status" value="1"/>
</dbReference>
<comment type="similarity">
    <text evidence="2">Belongs to the NAD(P)-dependent epimerase/dehydratase family. Dihydroflavonol-4-reductase subfamily.</text>
</comment>
<evidence type="ECO:0000256" key="1">
    <source>
        <dbReference type="ARBA" id="ARBA00023002"/>
    </source>
</evidence>
<dbReference type="PANTHER" id="PTHR10366:SF564">
    <property type="entry name" value="STEROL-4-ALPHA-CARBOXYLATE 3-DEHYDROGENASE, DECARBOXYLATING"/>
    <property type="match status" value="1"/>
</dbReference>
<feature type="domain" description="NAD-dependent epimerase/dehydratase" evidence="3">
    <location>
        <begin position="7"/>
        <end position="160"/>
    </location>
</feature>
<evidence type="ECO:0000256" key="2">
    <source>
        <dbReference type="ARBA" id="ARBA00023445"/>
    </source>
</evidence>
<name>A0ABY1AA02_9LACO</name>
<dbReference type="EMBL" id="FOCC01000003">
    <property type="protein sequence ID" value="SEM46044.1"/>
    <property type="molecule type" value="Genomic_DNA"/>
</dbReference>
<protein>
    <submittedName>
        <fullName evidence="4">NAD(P)H-binding</fullName>
    </submittedName>
</protein>
<evidence type="ECO:0000313" key="5">
    <source>
        <dbReference type="Proteomes" id="UP000182089"/>
    </source>
</evidence>
<accession>A0ABY1AA02</accession>
<dbReference type="Proteomes" id="UP000182089">
    <property type="component" value="Unassembled WGS sequence"/>
</dbReference>
<dbReference type="Gene3D" id="3.40.50.720">
    <property type="entry name" value="NAD(P)-binding Rossmann-like Domain"/>
    <property type="match status" value="1"/>
</dbReference>
<dbReference type="InterPro" id="IPR050425">
    <property type="entry name" value="NAD(P)_dehydrat-like"/>
</dbReference>
<evidence type="ECO:0000259" key="3">
    <source>
        <dbReference type="Pfam" id="PF01370"/>
    </source>
</evidence>